<proteinExistence type="predicted"/>
<dbReference type="AlphaFoldDB" id="A0A100JYT6"/>
<keyword evidence="3" id="KW-0472">Membrane</keyword>
<keyword evidence="2" id="KW-0804">Transcription</keyword>
<reference evidence="5" key="1">
    <citation type="submission" date="2015-11" db="EMBL/GenBank/DDBJ databases">
        <authorList>
            <consortium name="Cross-ministerial Strategic Innovation Promotion Program (SIP) consortium"/>
            <person name="Tomihama T."/>
            <person name="Ikenaga M."/>
            <person name="Sakai M."/>
            <person name="Okubo T."/>
            <person name="Ikeda S."/>
        </authorList>
    </citation>
    <scope>NUCLEOTIDE SEQUENCE [LARGE SCALE GENOMIC DNA]</scope>
    <source>
        <strain evidence="5">S58</strain>
    </source>
</reference>
<keyword evidence="3" id="KW-0812">Transmembrane</keyword>
<dbReference type="EMBL" id="BCMM01000086">
    <property type="protein sequence ID" value="GAQ68177.1"/>
    <property type="molecule type" value="Genomic_DNA"/>
</dbReference>
<dbReference type="OrthoDB" id="5185837at2"/>
<dbReference type="InterPro" id="IPR041916">
    <property type="entry name" value="Anti_sigma_zinc_sf"/>
</dbReference>
<organism evidence="4 5">
    <name type="scientific">Streptomyces scabiei</name>
    <dbReference type="NCBI Taxonomy" id="1930"/>
    <lineage>
        <taxon>Bacteria</taxon>
        <taxon>Bacillati</taxon>
        <taxon>Actinomycetota</taxon>
        <taxon>Actinomycetes</taxon>
        <taxon>Kitasatosporales</taxon>
        <taxon>Streptomycetaceae</taxon>
        <taxon>Streptomyces</taxon>
    </lineage>
</organism>
<evidence type="ECO:0000256" key="3">
    <source>
        <dbReference type="SAM" id="Phobius"/>
    </source>
</evidence>
<reference evidence="4 5" key="2">
    <citation type="journal article" date="2016" name="Genome Announc.">
        <title>Draft Genome Sequences of Streptomyces scabiei S58, Streptomyces turgidiscabies T45, and Streptomyces acidiscabies a10, the Pathogens of Potato Common Scab, Isolated in Japan.</title>
        <authorList>
            <person name="Tomihama T."/>
            <person name="Nishi Y."/>
            <person name="Sakai M."/>
            <person name="Ikenaga M."/>
            <person name="Okubo T."/>
            <person name="Ikeda S."/>
        </authorList>
    </citation>
    <scope>NUCLEOTIDE SEQUENCE [LARGE SCALE GENOMIC DNA]</scope>
    <source>
        <strain evidence="4 5">S58</strain>
    </source>
</reference>
<gene>
    <name evidence="4" type="ORF">SsS58_08636</name>
</gene>
<name>A0A100JYT6_STRSC</name>
<evidence type="ECO:0000256" key="1">
    <source>
        <dbReference type="ARBA" id="ARBA00023015"/>
    </source>
</evidence>
<sequence length="219" mass="23879">MWSQDRHHDVGAYALGVLDEVDSFHFEDHVRGCPQCAVQVTEFRPAARQLMLYRNATPRAVHPFAAPGPRMLGRLLDEVAARHRAKRRRWLFALAASVVIAVGGPAVAVLAGPGDAPDTVAATDAKTGVWAEVRAEERLWGSDIELKVKEAEGVHACRLVVIGKDGSEETAANWKSPEGADRASEMVGGTAMQREDISHFEVRSQEGDLLVTLKAPAWR</sequence>
<feature type="transmembrane region" description="Helical" evidence="3">
    <location>
        <begin position="90"/>
        <end position="111"/>
    </location>
</feature>
<dbReference type="RefSeq" id="WP_059085070.1">
    <property type="nucleotide sequence ID" value="NZ_BCMM01000086.1"/>
</dbReference>
<dbReference type="Gene3D" id="1.10.10.1320">
    <property type="entry name" value="Anti-sigma factor, zinc-finger domain"/>
    <property type="match status" value="1"/>
</dbReference>
<evidence type="ECO:0000256" key="2">
    <source>
        <dbReference type="ARBA" id="ARBA00023163"/>
    </source>
</evidence>
<evidence type="ECO:0008006" key="6">
    <source>
        <dbReference type="Google" id="ProtNLM"/>
    </source>
</evidence>
<comment type="caution">
    <text evidence="4">The sequence shown here is derived from an EMBL/GenBank/DDBJ whole genome shotgun (WGS) entry which is preliminary data.</text>
</comment>
<keyword evidence="1" id="KW-0805">Transcription regulation</keyword>
<evidence type="ECO:0000313" key="5">
    <source>
        <dbReference type="Proteomes" id="UP000067448"/>
    </source>
</evidence>
<keyword evidence="3" id="KW-1133">Transmembrane helix</keyword>
<evidence type="ECO:0000313" key="4">
    <source>
        <dbReference type="EMBL" id="GAQ68177.1"/>
    </source>
</evidence>
<accession>A0A100JYT6</accession>
<reference evidence="5" key="3">
    <citation type="submission" date="2016-02" db="EMBL/GenBank/DDBJ databases">
        <title>Draft genome of pathogenic Streptomyces sp. in Japan.</title>
        <authorList>
            <person name="Tomihama T."/>
            <person name="Ikenaga M."/>
            <person name="Sakai M."/>
            <person name="Okubo T."/>
            <person name="Ikeda S."/>
        </authorList>
    </citation>
    <scope>NUCLEOTIDE SEQUENCE [LARGE SCALE GENOMIC DNA]</scope>
    <source>
        <strain evidence="5">S58</strain>
    </source>
</reference>
<protein>
    <recommendedName>
        <fullName evidence="6">Zinc-finger domain-containing protein</fullName>
    </recommendedName>
</protein>
<dbReference type="Proteomes" id="UP000067448">
    <property type="component" value="Unassembled WGS sequence"/>
</dbReference>